<dbReference type="PANTHER" id="PTHR47943">
    <property type="entry name" value="CYTOCHROME P450 93A3-LIKE"/>
    <property type="match status" value="1"/>
</dbReference>
<dbReference type="SUPFAM" id="SSF48264">
    <property type="entry name" value="Cytochrome P450"/>
    <property type="match status" value="1"/>
</dbReference>
<evidence type="ECO:0000313" key="12">
    <source>
        <dbReference type="EMBL" id="KAF7819857.1"/>
    </source>
</evidence>
<keyword evidence="4 10" id="KW-0349">Heme</keyword>
<keyword evidence="11" id="KW-0812">Transmembrane</keyword>
<evidence type="ECO:0000256" key="10">
    <source>
        <dbReference type="RuleBase" id="RU000461"/>
    </source>
</evidence>
<dbReference type="GO" id="GO:0016020">
    <property type="term" value="C:membrane"/>
    <property type="evidence" value="ECO:0007669"/>
    <property type="project" value="UniProtKB-SubCell"/>
</dbReference>
<dbReference type="Pfam" id="PF00067">
    <property type="entry name" value="p450"/>
    <property type="match status" value="2"/>
</dbReference>
<evidence type="ECO:0000256" key="6">
    <source>
        <dbReference type="ARBA" id="ARBA00023002"/>
    </source>
</evidence>
<keyword evidence="9 11" id="KW-0472">Membrane</keyword>
<dbReference type="PRINTS" id="PR00385">
    <property type="entry name" value="P450"/>
</dbReference>
<dbReference type="InterPro" id="IPR002401">
    <property type="entry name" value="Cyt_P450_E_grp-I"/>
</dbReference>
<keyword evidence="13" id="KW-1185">Reference proteome</keyword>
<comment type="caution">
    <text evidence="12">The sequence shown here is derived from an EMBL/GenBank/DDBJ whole genome shotgun (WGS) entry which is preliminary data.</text>
</comment>
<sequence length="487" mass="54739">MFPSPLALPAMIFLTLLFILSTATILRRLKQIKHDHQKQPPPGPPAWPVIGNLHMLGKLPHRSLQTLSNKYGSIMSLRLGQVHAVVISSSEAVELLLKTNDAVFASRPKSEASDIMSYGSKGLGFSEYGPYWRNMRKLCTLHLLSVSKVESFEGLRREELGRVVESLERAVAAREMVDVTRVVTDVIESIVYKMVLGAEKDEKCDLKECIQEGMRLSIAFNVADYVPCLGGLDLQGIKRAMKKISKSYDEVLEKIIKEHEEAINSNTQKGQQHFVDILLSLMHHCVDGQNYGIDRTNMKAILLDMIVAALETSSSAILWALSSLLRNPRVMKTLQHELDTVIGTKRMVDETDLSKLSYLEMVIKETLRLYPGGAFIPRETTKDVVVDGYGYYIKKERFKDKDMDFRGLEYFEFIPFGVGRRGCPGVHLGLITVKLVLAQLIHSFSWELPWGLNPNDLDMSEGFGLSLPRANNLLAVPTSRTKYGRSK</sequence>
<name>A0A834TEZ7_9FABA</name>
<evidence type="ECO:0000256" key="11">
    <source>
        <dbReference type="SAM" id="Phobius"/>
    </source>
</evidence>
<reference evidence="12" key="1">
    <citation type="submission" date="2020-09" db="EMBL/GenBank/DDBJ databases">
        <title>Genome-Enabled Discovery of Anthraquinone Biosynthesis in Senna tora.</title>
        <authorList>
            <person name="Kang S.-H."/>
            <person name="Pandey R.P."/>
            <person name="Lee C.-M."/>
            <person name="Sim J.-S."/>
            <person name="Jeong J.-T."/>
            <person name="Choi B.-S."/>
            <person name="Jung M."/>
            <person name="Ginzburg D."/>
            <person name="Zhao K."/>
            <person name="Won S.Y."/>
            <person name="Oh T.-J."/>
            <person name="Yu Y."/>
            <person name="Kim N.-H."/>
            <person name="Lee O.R."/>
            <person name="Lee T.-H."/>
            <person name="Bashyal P."/>
            <person name="Kim T.-S."/>
            <person name="Lee W.-H."/>
            <person name="Kawkins C."/>
            <person name="Kim C.-K."/>
            <person name="Kim J.S."/>
            <person name="Ahn B.O."/>
            <person name="Rhee S.Y."/>
            <person name="Sohng J.K."/>
        </authorList>
    </citation>
    <scope>NUCLEOTIDE SEQUENCE</scope>
    <source>
        <tissue evidence="12">Leaf</tissue>
    </source>
</reference>
<evidence type="ECO:0000256" key="7">
    <source>
        <dbReference type="ARBA" id="ARBA00023004"/>
    </source>
</evidence>
<dbReference type="Gene3D" id="1.10.630.10">
    <property type="entry name" value="Cytochrome P450"/>
    <property type="match status" value="1"/>
</dbReference>
<dbReference type="InterPro" id="IPR017972">
    <property type="entry name" value="Cyt_P450_CS"/>
</dbReference>
<evidence type="ECO:0000256" key="4">
    <source>
        <dbReference type="ARBA" id="ARBA00022617"/>
    </source>
</evidence>
<evidence type="ECO:0000256" key="8">
    <source>
        <dbReference type="ARBA" id="ARBA00023033"/>
    </source>
</evidence>
<dbReference type="GO" id="GO:0020037">
    <property type="term" value="F:heme binding"/>
    <property type="evidence" value="ECO:0007669"/>
    <property type="project" value="InterPro"/>
</dbReference>
<comment type="cofactor">
    <cofactor evidence="1">
        <name>heme</name>
        <dbReference type="ChEBI" id="CHEBI:30413"/>
    </cofactor>
</comment>
<dbReference type="PANTHER" id="PTHR47943:SF9">
    <property type="entry name" value="CYTOCHROME P450"/>
    <property type="match status" value="1"/>
</dbReference>
<dbReference type="Proteomes" id="UP000634136">
    <property type="component" value="Unassembled WGS sequence"/>
</dbReference>
<evidence type="ECO:0000256" key="9">
    <source>
        <dbReference type="ARBA" id="ARBA00023136"/>
    </source>
</evidence>
<keyword evidence="5 10" id="KW-0479">Metal-binding</keyword>
<dbReference type="GO" id="GO:0005506">
    <property type="term" value="F:iron ion binding"/>
    <property type="evidence" value="ECO:0007669"/>
    <property type="project" value="InterPro"/>
</dbReference>
<keyword evidence="6 10" id="KW-0560">Oxidoreductase</keyword>
<feature type="transmembrane region" description="Helical" evidence="11">
    <location>
        <begin position="301"/>
        <end position="321"/>
    </location>
</feature>
<keyword evidence="11" id="KW-1133">Transmembrane helix</keyword>
<accession>A0A834TEZ7</accession>
<dbReference type="GO" id="GO:0016705">
    <property type="term" value="F:oxidoreductase activity, acting on paired donors, with incorporation or reduction of molecular oxygen"/>
    <property type="evidence" value="ECO:0007669"/>
    <property type="project" value="InterPro"/>
</dbReference>
<dbReference type="GO" id="GO:0004497">
    <property type="term" value="F:monooxygenase activity"/>
    <property type="evidence" value="ECO:0007669"/>
    <property type="project" value="UniProtKB-KW"/>
</dbReference>
<feature type="transmembrane region" description="Helical" evidence="11">
    <location>
        <begin position="6"/>
        <end position="26"/>
    </location>
</feature>
<dbReference type="PRINTS" id="PR00463">
    <property type="entry name" value="EP450I"/>
</dbReference>
<dbReference type="EMBL" id="JAAIUW010000008">
    <property type="protein sequence ID" value="KAF7819857.1"/>
    <property type="molecule type" value="Genomic_DNA"/>
</dbReference>
<keyword evidence="7 10" id="KW-0408">Iron</keyword>
<protein>
    <submittedName>
        <fullName evidence="12">Cytochrome P450 CYP736A12-like</fullName>
    </submittedName>
</protein>
<proteinExistence type="inferred from homology"/>
<evidence type="ECO:0000256" key="2">
    <source>
        <dbReference type="ARBA" id="ARBA00004370"/>
    </source>
</evidence>
<keyword evidence="8 10" id="KW-0503">Monooxygenase</keyword>
<gene>
    <name evidence="12" type="ORF">G2W53_025312</name>
</gene>
<dbReference type="PROSITE" id="PS00086">
    <property type="entry name" value="CYTOCHROME_P450"/>
    <property type="match status" value="1"/>
</dbReference>
<dbReference type="AlphaFoldDB" id="A0A834TEZ7"/>
<comment type="similarity">
    <text evidence="3 10">Belongs to the cytochrome P450 family.</text>
</comment>
<organism evidence="12 13">
    <name type="scientific">Senna tora</name>
    <dbReference type="NCBI Taxonomy" id="362788"/>
    <lineage>
        <taxon>Eukaryota</taxon>
        <taxon>Viridiplantae</taxon>
        <taxon>Streptophyta</taxon>
        <taxon>Embryophyta</taxon>
        <taxon>Tracheophyta</taxon>
        <taxon>Spermatophyta</taxon>
        <taxon>Magnoliopsida</taxon>
        <taxon>eudicotyledons</taxon>
        <taxon>Gunneridae</taxon>
        <taxon>Pentapetalae</taxon>
        <taxon>rosids</taxon>
        <taxon>fabids</taxon>
        <taxon>Fabales</taxon>
        <taxon>Fabaceae</taxon>
        <taxon>Caesalpinioideae</taxon>
        <taxon>Cassia clade</taxon>
        <taxon>Senna</taxon>
    </lineage>
</organism>
<evidence type="ECO:0000256" key="1">
    <source>
        <dbReference type="ARBA" id="ARBA00001971"/>
    </source>
</evidence>
<dbReference type="InterPro" id="IPR036396">
    <property type="entry name" value="Cyt_P450_sf"/>
</dbReference>
<comment type="subcellular location">
    <subcellularLocation>
        <location evidence="2">Membrane</location>
    </subcellularLocation>
</comment>
<evidence type="ECO:0000256" key="5">
    <source>
        <dbReference type="ARBA" id="ARBA00022723"/>
    </source>
</evidence>
<evidence type="ECO:0000256" key="3">
    <source>
        <dbReference type="ARBA" id="ARBA00010617"/>
    </source>
</evidence>
<evidence type="ECO:0000313" key="13">
    <source>
        <dbReference type="Proteomes" id="UP000634136"/>
    </source>
</evidence>
<dbReference type="OrthoDB" id="2789670at2759"/>
<dbReference type="InterPro" id="IPR001128">
    <property type="entry name" value="Cyt_P450"/>
</dbReference>